<dbReference type="PANTHER" id="PTHR35400:SF3">
    <property type="entry name" value="SLL1072 PROTEIN"/>
    <property type="match status" value="1"/>
</dbReference>
<organism evidence="2 3">
    <name type="scientific">Kitasatospora paranensis</name>
    <dbReference type="NCBI Taxonomy" id="258053"/>
    <lineage>
        <taxon>Bacteria</taxon>
        <taxon>Bacillati</taxon>
        <taxon>Actinomycetota</taxon>
        <taxon>Actinomycetes</taxon>
        <taxon>Kitasatosporales</taxon>
        <taxon>Streptomycetaceae</taxon>
        <taxon>Kitasatospora</taxon>
    </lineage>
</organism>
<accession>A0ABW2FTD7</accession>
<sequence length="185" mass="20176">MVAMPAVEHPLPADDLLRAFLELDTPPGFKAELFEGEIVVTAPPDGDHEDAVARFARAVARQAVQELYVSGGRGLITPHGRFIPDATVAPVGAFRDQWPWSAPTVVVLVLEVTSTHPQKDREAKRLGYASAGIPHYLLIDRDERQATLFTDPADGDYTAHVQVSFGKPLDLPAPFSFALDTEPLR</sequence>
<dbReference type="InterPro" id="IPR011335">
    <property type="entry name" value="Restrct_endonuc-II-like"/>
</dbReference>
<protein>
    <submittedName>
        <fullName evidence="2">Uma2 family endonuclease</fullName>
    </submittedName>
</protein>
<dbReference type="Proteomes" id="UP001596435">
    <property type="component" value="Unassembled WGS sequence"/>
</dbReference>
<keyword evidence="2" id="KW-0255">Endonuclease</keyword>
<evidence type="ECO:0000313" key="3">
    <source>
        <dbReference type="Proteomes" id="UP001596435"/>
    </source>
</evidence>
<dbReference type="InterPro" id="IPR012296">
    <property type="entry name" value="Nuclease_put_TT1808"/>
</dbReference>
<keyword evidence="2" id="KW-0540">Nuclease</keyword>
<keyword evidence="2" id="KW-0378">Hydrolase</keyword>
<dbReference type="Pfam" id="PF05685">
    <property type="entry name" value="Uma2"/>
    <property type="match status" value="1"/>
</dbReference>
<name>A0ABW2FTD7_9ACTN</name>
<dbReference type="Gene3D" id="3.90.1570.10">
    <property type="entry name" value="tt1808, chain A"/>
    <property type="match status" value="1"/>
</dbReference>
<feature type="domain" description="Putative restriction endonuclease" evidence="1">
    <location>
        <begin position="19"/>
        <end position="180"/>
    </location>
</feature>
<dbReference type="RefSeq" id="WP_380230725.1">
    <property type="nucleotide sequence ID" value="NZ_BAABKV010000001.1"/>
</dbReference>
<comment type="caution">
    <text evidence="2">The sequence shown here is derived from an EMBL/GenBank/DDBJ whole genome shotgun (WGS) entry which is preliminary data.</text>
</comment>
<dbReference type="GO" id="GO:0004519">
    <property type="term" value="F:endonuclease activity"/>
    <property type="evidence" value="ECO:0007669"/>
    <property type="project" value="UniProtKB-KW"/>
</dbReference>
<dbReference type="EMBL" id="JBHTAJ010000010">
    <property type="protein sequence ID" value="MFC7179397.1"/>
    <property type="molecule type" value="Genomic_DNA"/>
</dbReference>
<proteinExistence type="predicted"/>
<dbReference type="SUPFAM" id="SSF52980">
    <property type="entry name" value="Restriction endonuclease-like"/>
    <property type="match status" value="1"/>
</dbReference>
<evidence type="ECO:0000259" key="1">
    <source>
        <dbReference type="Pfam" id="PF05685"/>
    </source>
</evidence>
<gene>
    <name evidence="2" type="ORF">ACFQMG_07455</name>
</gene>
<dbReference type="PANTHER" id="PTHR35400">
    <property type="entry name" value="SLR1083 PROTEIN"/>
    <property type="match status" value="1"/>
</dbReference>
<evidence type="ECO:0000313" key="2">
    <source>
        <dbReference type="EMBL" id="MFC7179397.1"/>
    </source>
</evidence>
<keyword evidence="3" id="KW-1185">Reference proteome</keyword>
<reference evidence="3" key="1">
    <citation type="journal article" date="2019" name="Int. J. Syst. Evol. Microbiol.">
        <title>The Global Catalogue of Microorganisms (GCM) 10K type strain sequencing project: providing services to taxonomists for standard genome sequencing and annotation.</title>
        <authorList>
            <consortium name="The Broad Institute Genomics Platform"/>
            <consortium name="The Broad Institute Genome Sequencing Center for Infectious Disease"/>
            <person name="Wu L."/>
            <person name="Ma J."/>
        </authorList>
    </citation>
    <scope>NUCLEOTIDE SEQUENCE [LARGE SCALE GENOMIC DNA]</scope>
    <source>
        <strain evidence="3">CGMCC 1.12859</strain>
    </source>
</reference>
<dbReference type="InterPro" id="IPR008538">
    <property type="entry name" value="Uma2"/>
</dbReference>